<dbReference type="GO" id="GO:0007062">
    <property type="term" value="P:sister chromatid cohesion"/>
    <property type="evidence" value="ECO:0007669"/>
    <property type="project" value="InterPro"/>
</dbReference>
<sequence length="1449" mass="164902">MSGGGRVMRDPNSIGNIQRLVVENFKSYEGQHVIGPMERFTGIIGPNGSGKSNLMEATAFVLGVQARHLRAHNMKEQIHRKEQERDVAEIGRSASVRLYFQKKDGTEIEFCRRIGPRGDGHFYIDSKNVSKEDYFEALKKLNILVEARNFLVFQGDVEETATKDPKEMAKLFEQVSGSELLREAYDKALNEKTKFFALSKQAYARLRTATQEKEEIEKQKKEADDYLEREKAIQKMKTELEVFKLYQTEIDTAQISEKLDAAKKRVDELHKDYQESKRKYDEAKEEEERLKGEVQKTVDRKLPVSKKIADKEGEKRSAEARVEHLENQREVKEQNRKQAERDLEKEKKKAKENESRLNEREAELKSLEETGLDMELQMTARQEAEYKKIQAETETLVATERVELEGAKRLEQQNSRNVGRLTEEIRKAEEQLQSAETEVENTTRDIENLTQRYKDVEKHVEEAEEELRNVNSKWQHGSSDLAEKEEKHAKLREELSRYADRTQMTEAEKKKQKIMDELKHKFGSAIHGYVPDLCEASQRGFEQAIAAALGKFNNDIVVDNEKTVQLCIQYLKEIRHEPIVFRALTVAKDTKLNEEKLKELGERFHWAYACVRFAPVYDKMFRMALGDSMIVNDLNTGKQLAYEIAPSHGVQVKVVTREGEKIFKNANLQIDRDSRGGGNTRIGANKHAETKAKLEELDKEIREIRETEAEGKHRYDAAQQKVVANRDLKEKTKSKLEIAKGQLKFKEDRVKNMKKMLKEKNEALGKAKVEVEGLEEKKKKLTDAMRNKTKDKFAKLSDELGVPDVSMYEEEIREARKKRDDQEAHLRRDITTCRNAKNSIDKRISDLERKAKEKGKSEDDHRAEWKSCQEKAEKIEEELERLKEKLASLKRDEDTARKEVAEAISATLDAREAAVAKKKKRGEKQQVVEALRVQIEQRAEQFRETLRQAWLDGIPIPLVTGSMEAFMSLDALGDGMEAIEDEPSPPSRVSRDRDRRNGAAAAAAAGAPRERDSRAEGGDPVDALLLPETFRLSLQGAPPQGEEGGEGGAGGGEATKNAVEIDYEILPLDLREMGEDKEAVARVESGYEDRISSAQASLSKISPNLGAAETLKEKEETFQVAAGENKQAKRKSAKAEQTFKQIKKERRTKFMRCYDHVKDAIGKIYSTITRPSKDEVGGQAFLDFEPDDEDHMFPGLIRYNVMPPAKRFFEMKALSGGERTMAAMALLFALHRFHPSPFFILDEVDAALDPKNVRSLAAYLKEASFQVLVISLKDKLFTQADVLIGTYKDMKRETSSVLSLRLTDYDNGGAGAGRTQGGGERRREAESGAAGVREARLDGRGGAQVRMQERREGTGARSLQRDEGTRLSESKRKRPPVQTGEEGEDEEEEEEVEEEEEEDEGSERRGGRSPNGLSPRKRQRRGGQTEEEEEGEDVLAGEDEEEEEEEEEE</sequence>
<dbReference type="PANTHER" id="PTHR18937:SF12">
    <property type="entry name" value="STRUCTURAL MAINTENANCE OF CHROMOSOMES PROTEIN"/>
    <property type="match status" value="1"/>
</dbReference>
<evidence type="ECO:0000256" key="10">
    <source>
        <dbReference type="PIRNR" id="PIRNR005719"/>
    </source>
</evidence>
<feature type="coiled-coil region" evidence="11">
    <location>
        <begin position="687"/>
        <end position="825"/>
    </location>
</feature>
<dbReference type="Pfam" id="PF02463">
    <property type="entry name" value="SMC_N"/>
    <property type="match status" value="2"/>
</dbReference>
<evidence type="ECO:0000256" key="6">
    <source>
        <dbReference type="ARBA" id="ARBA00022776"/>
    </source>
</evidence>
<feature type="compositionally biased region" description="Acidic residues" evidence="12">
    <location>
        <begin position="1425"/>
        <end position="1449"/>
    </location>
</feature>
<feature type="domain" description="SMC hinge" evidence="13">
    <location>
        <begin position="524"/>
        <end position="641"/>
    </location>
</feature>
<evidence type="ECO:0000256" key="8">
    <source>
        <dbReference type="ARBA" id="ARBA00023242"/>
    </source>
</evidence>
<feature type="region of interest" description="Disordered" evidence="12">
    <location>
        <begin position="302"/>
        <end position="371"/>
    </location>
</feature>
<evidence type="ECO:0000256" key="1">
    <source>
        <dbReference type="ARBA" id="ARBA00004123"/>
    </source>
</evidence>
<dbReference type="PIRSF" id="PIRSF005719">
    <property type="entry name" value="SMC"/>
    <property type="match status" value="1"/>
</dbReference>
<feature type="coiled-coil region" evidence="11">
    <location>
        <begin position="1111"/>
        <end position="1145"/>
    </location>
</feature>
<dbReference type="PANTHER" id="PTHR18937">
    <property type="entry name" value="STRUCTURAL MAINTENANCE OF CHROMOSOMES SMC FAMILY MEMBER"/>
    <property type="match status" value="1"/>
</dbReference>
<feature type="compositionally biased region" description="Low complexity" evidence="12">
    <location>
        <begin position="998"/>
        <end position="1007"/>
    </location>
</feature>
<evidence type="ECO:0000256" key="7">
    <source>
        <dbReference type="ARBA" id="ARBA00023054"/>
    </source>
</evidence>
<dbReference type="InterPro" id="IPR028468">
    <property type="entry name" value="Smc1_ABC"/>
</dbReference>
<feature type="region of interest" description="Disordered" evidence="12">
    <location>
        <begin position="844"/>
        <end position="865"/>
    </location>
</feature>
<dbReference type="SMART" id="SM00968">
    <property type="entry name" value="SMC_hinge"/>
    <property type="match status" value="1"/>
</dbReference>
<evidence type="ECO:0000256" key="3">
    <source>
        <dbReference type="ARBA" id="ARBA00005597"/>
    </source>
</evidence>
<dbReference type="Gene3D" id="3.40.50.300">
    <property type="entry name" value="P-loop containing nucleotide triphosphate hydrolases"/>
    <property type="match status" value="2"/>
</dbReference>
<dbReference type="SUPFAM" id="SSF52540">
    <property type="entry name" value="P-loop containing nucleoside triphosphate hydrolases"/>
    <property type="match status" value="1"/>
</dbReference>
<evidence type="ECO:0000256" key="9">
    <source>
        <dbReference type="ARBA" id="ARBA00023306"/>
    </source>
</evidence>
<name>A0A0G4I2I1_9ALVE</name>
<dbReference type="InterPro" id="IPR036277">
    <property type="entry name" value="SMC_hinge_sf"/>
</dbReference>
<feature type="compositionally biased region" description="Acidic residues" evidence="12">
    <location>
        <begin position="1381"/>
        <end position="1401"/>
    </location>
</feature>
<evidence type="ECO:0000313" key="14">
    <source>
        <dbReference type="EMBL" id="CEM51130.1"/>
    </source>
</evidence>
<dbReference type="GO" id="GO:0008278">
    <property type="term" value="C:cohesin complex"/>
    <property type="evidence" value="ECO:0007669"/>
    <property type="project" value="InterPro"/>
</dbReference>
<feature type="region of interest" description="Disordered" evidence="12">
    <location>
        <begin position="1034"/>
        <end position="1056"/>
    </location>
</feature>
<dbReference type="SUPFAM" id="SSF75553">
    <property type="entry name" value="Smc hinge domain"/>
    <property type="match status" value="1"/>
</dbReference>
<keyword evidence="6" id="KW-0498">Mitosis</keyword>
<evidence type="ECO:0000259" key="13">
    <source>
        <dbReference type="SMART" id="SM00968"/>
    </source>
</evidence>
<dbReference type="InterPro" id="IPR027417">
    <property type="entry name" value="P-loop_NTPase"/>
</dbReference>
<feature type="coiled-coil region" evidence="11">
    <location>
        <begin position="865"/>
        <end position="906"/>
    </location>
</feature>
<feature type="region of interest" description="Disordered" evidence="12">
    <location>
        <begin position="467"/>
        <end position="486"/>
    </location>
</feature>
<keyword evidence="5" id="KW-0132">Cell division</keyword>
<keyword evidence="9" id="KW-0131">Cell cycle</keyword>
<protein>
    <recommendedName>
        <fullName evidence="10">Structural maintenance of chromosomes protein</fullName>
    </recommendedName>
</protein>
<dbReference type="GO" id="GO:0051301">
    <property type="term" value="P:cell division"/>
    <property type="evidence" value="ECO:0007669"/>
    <property type="project" value="UniProtKB-KW"/>
</dbReference>
<accession>A0A0G4I2I1</accession>
<keyword evidence="8 10" id="KW-0539">Nucleus</keyword>
<feature type="region of interest" description="Disordered" evidence="12">
    <location>
        <begin position="1303"/>
        <end position="1449"/>
    </location>
</feature>
<proteinExistence type="inferred from homology"/>
<feature type="compositionally biased region" description="Basic and acidic residues" evidence="12">
    <location>
        <begin position="302"/>
        <end position="368"/>
    </location>
</feature>
<dbReference type="PhylomeDB" id="A0A0G4I2I1"/>
<dbReference type="GO" id="GO:0016887">
    <property type="term" value="F:ATP hydrolysis activity"/>
    <property type="evidence" value="ECO:0007669"/>
    <property type="project" value="InterPro"/>
</dbReference>
<dbReference type="GO" id="GO:0005524">
    <property type="term" value="F:ATP binding"/>
    <property type="evidence" value="ECO:0007669"/>
    <property type="project" value="InterPro"/>
</dbReference>
<feature type="compositionally biased region" description="Basic and acidic residues" evidence="12">
    <location>
        <begin position="1008"/>
        <end position="1017"/>
    </location>
</feature>
<evidence type="ECO:0000256" key="12">
    <source>
        <dbReference type="SAM" id="MobiDB-lite"/>
    </source>
</evidence>
<evidence type="ECO:0000256" key="5">
    <source>
        <dbReference type="ARBA" id="ARBA00022618"/>
    </source>
</evidence>
<reference evidence="14" key="1">
    <citation type="submission" date="2014-11" db="EMBL/GenBank/DDBJ databases">
        <authorList>
            <person name="Otto D Thomas"/>
            <person name="Naeem Raeece"/>
        </authorList>
    </citation>
    <scope>NUCLEOTIDE SEQUENCE</scope>
</reference>
<feature type="compositionally biased region" description="Basic and acidic residues" evidence="12">
    <location>
        <begin position="1347"/>
        <end position="1370"/>
    </location>
</feature>
<dbReference type="InterPro" id="IPR003395">
    <property type="entry name" value="RecF/RecN/SMC_N"/>
</dbReference>
<dbReference type="InterPro" id="IPR010935">
    <property type="entry name" value="SMC_hinge"/>
</dbReference>
<dbReference type="Gene3D" id="1.20.1060.20">
    <property type="match status" value="1"/>
</dbReference>
<feature type="compositionally biased region" description="Polar residues" evidence="12">
    <location>
        <begin position="469"/>
        <end position="478"/>
    </location>
</feature>
<dbReference type="Gene3D" id="3.30.70.1620">
    <property type="match status" value="1"/>
</dbReference>
<keyword evidence="4" id="KW-0158">Chromosome</keyword>
<feature type="compositionally biased region" description="Gly residues" evidence="12">
    <location>
        <begin position="1308"/>
        <end position="1318"/>
    </location>
</feature>
<dbReference type="CDD" id="cd03275">
    <property type="entry name" value="ABC_SMC1_euk"/>
    <property type="match status" value="1"/>
</dbReference>
<comment type="similarity">
    <text evidence="3">Belongs to the SMC family. SMC1 subfamily.</text>
</comment>
<keyword evidence="7 11" id="KW-0175">Coiled coil</keyword>
<gene>
    <name evidence="14" type="ORF">Cvel_10408</name>
</gene>
<dbReference type="GO" id="GO:0003677">
    <property type="term" value="F:DNA binding"/>
    <property type="evidence" value="ECO:0007669"/>
    <property type="project" value="TreeGrafter"/>
</dbReference>
<dbReference type="InterPro" id="IPR024704">
    <property type="entry name" value="SMC"/>
</dbReference>
<evidence type="ECO:0000256" key="11">
    <source>
        <dbReference type="SAM" id="Coils"/>
    </source>
</evidence>
<evidence type="ECO:0000256" key="2">
    <source>
        <dbReference type="ARBA" id="ARBA00004286"/>
    </source>
</evidence>
<dbReference type="EMBL" id="CDMZ01004860">
    <property type="protein sequence ID" value="CEM51130.1"/>
    <property type="molecule type" value="Genomic_DNA"/>
</dbReference>
<dbReference type="Pfam" id="PF06470">
    <property type="entry name" value="SMC_hinge"/>
    <property type="match status" value="1"/>
</dbReference>
<evidence type="ECO:0000256" key="4">
    <source>
        <dbReference type="ARBA" id="ARBA00022454"/>
    </source>
</evidence>
<comment type="subcellular location">
    <subcellularLocation>
        <location evidence="2">Chromosome</location>
    </subcellularLocation>
    <subcellularLocation>
        <location evidence="1 10">Nucleus</location>
    </subcellularLocation>
</comment>
<dbReference type="VEuPathDB" id="CryptoDB:Cvel_10408"/>
<dbReference type="GO" id="GO:0005634">
    <property type="term" value="C:nucleus"/>
    <property type="evidence" value="ECO:0007669"/>
    <property type="project" value="UniProtKB-SubCell"/>
</dbReference>
<feature type="region of interest" description="Disordered" evidence="12">
    <location>
        <begin position="976"/>
        <end position="1021"/>
    </location>
</feature>
<organism evidence="14">
    <name type="scientific">Chromera velia CCMP2878</name>
    <dbReference type="NCBI Taxonomy" id="1169474"/>
    <lineage>
        <taxon>Eukaryota</taxon>
        <taxon>Sar</taxon>
        <taxon>Alveolata</taxon>
        <taxon>Colpodellida</taxon>
        <taxon>Chromeraceae</taxon>
        <taxon>Chromera</taxon>
    </lineage>
</organism>